<accession>A0A4U5VSV4</accession>
<keyword evidence="2" id="KW-1185">Reference proteome</keyword>
<sequence>MPEEGEVRNFLRNTLRILADRENIIALAMMSRLTAIDLQHQLVGQQCRPVHYTEPTSFPDSLLCSTQLEVNWILSEELCKTTSSGPIFTDINSVRHIKRSVVVDLRLAQKEVGSRKTAKPNQHESLQRKLKHEASCAMSWPRLTNMSGH</sequence>
<evidence type="ECO:0000313" key="2">
    <source>
        <dbReference type="Proteomes" id="UP000298787"/>
    </source>
</evidence>
<reference evidence="1 2" key="1">
    <citation type="submission" date="2019-01" db="EMBL/GenBank/DDBJ databases">
        <title>Genome Assembly of Collichthys lucidus.</title>
        <authorList>
            <person name="Cai M."/>
            <person name="Xiao S."/>
        </authorList>
    </citation>
    <scope>NUCLEOTIDE SEQUENCE [LARGE SCALE GENOMIC DNA]</scope>
    <source>
        <strain evidence="1">JT15FE1705JMU</strain>
        <tissue evidence="1">Muscle</tissue>
    </source>
</reference>
<name>A0A4U5VSV4_COLLU</name>
<organism evidence="1 2">
    <name type="scientific">Collichthys lucidus</name>
    <name type="common">Big head croaker</name>
    <name type="synonym">Sciaena lucida</name>
    <dbReference type="NCBI Taxonomy" id="240159"/>
    <lineage>
        <taxon>Eukaryota</taxon>
        <taxon>Metazoa</taxon>
        <taxon>Chordata</taxon>
        <taxon>Craniata</taxon>
        <taxon>Vertebrata</taxon>
        <taxon>Euteleostomi</taxon>
        <taxon>Actinopterygii</taxon>
        <taxon>Neopterygii</taxon>
        <taxon>Teleostei</taxon>
        <taxon>Neoteleostei</taxon>
        <taxon>Acanthomorphata</taxon>
        <taxon>Eupercaria</taxon>
        <taxon>Sciaenidae</taxon>
        <taxon>Collichthys</taxon>
    </lineage>
</organism>
<evidence type="ECO:0000313" key="1">
    <source>
        <dbReference type="EMBL" id="TKS91070.1"/>
    </source>
</evidence>
<gene>
    <name evidence="1" type="ORF">D9C73_025204</name>
</gene>
<dbReference type="AlphaFoldDB" id="A0A4U5VSV4"/>
<protein>
    <submittedName>
        <fullName evidence="1">Uncharacterized protein</fullName>
    </submittedName>
</protein>
<dbReference type="Proteomes" id="UP000298787">
    <property type="component" value="Chromosome 22"/>
</dbReference>
<dbReference type="EMBL" id="CM014099">
    <property type="protein sequence ID" value="TKS91070.1"/>
    <property type="molecule type" value="Genomic_DNA"/>
</dbReference>
<proteinExistence type="predicted"/>